<dbReference type="PANTHER" id="PTHR33050">
    <property type="entry name" value="REVERSE TRANSCRIPTASE DOMAIN-CONTAINING PROTEIN"/>
    <property type="match status" value="1"/>
</dbReference>
<protein>
    <recommendedName>
        <fullName evidence="1">Reverse transcriptase domain-containing protein</fullName>
    </recommendedName>
</protein>
<gene>
    <name evidence="2" type="ORF">SPIL2461_LOCUS12786</name>
</gene>
<dbReference type="SUPFAM" id="SSF56672">
    <property type="entry name" value="DNA/RNA polymerases"/>
    <property type="match status" value="1"/>
</dbReference>
<evidence type="ECO:0000313" key="2">
    <source>
        <dbReference type="EMBL" id="CAE7495570.1"/>
    </source>
</evidence>
<proteinExistence type="predicted"/>
<name>A0A812SYA0_SYMPI</name>
<evidence type="ECO:0000313" key="3">
    <source>
        <dbReference type="Proteomes" id="UP000649617"/>
    </source>
</evidence>
<keyword evidence="3" id="KW-1185">Reference proteome</keyword>
<dbReference type="InterPro" id="IPR000477">
    <property type="entry name" value="RT_dom"/>
</dbReference>
<dbReference type="InterPro" id="IPR043502">
    <property type="entry name" value="DNA/RNA_pol_sf"/>
</dbReference>
<dbReference type="PANTHER" id="PTHR33050:SF7">
    <property type="entry name" value="RIBONUCLEASE H"/>
    <property type="match status" value="1"/>
</dbReference>
<dbReference type="EMBL" id="CAJNIZ010026842">
    <property type="protein sequence ID" value="CAE7495570.1"/>
    <property type="molecule type" value="Genomic_DNA"/>
</dbReference>
<dbReference type="InterPro" id="IPR052055">
    <property type="entry name" value="Hepadnavirus_pol/RT"/>
</dbReference>
<evidence type="ECO:0000259" key="1">
    <source>
        <dbReference type="Pfam" id="PF00078"/>
    </source>
</evidence>
<sequence>MAWLEPLASHFLREIQADLVNVSACSVGLNMHKSWLFATCFRPLQALACICEHPRGSHEDIRGTRDSSGGFRSRASAEYPDILAQRYAQQVKSLFHQLLGRLRYLCDLQSSEALFQPSEVSSLRGIFELWLQSLPGPRQVSWSAAEGQPYCLEALQLVSALTSDRDTTLFPCLLSGVPTGFDADIPLSNVLVLADPETLRALVEEELEKGWLFEMDSLASAQARFGSKLAIGKTSIVSAPGKKPRLVVDSTVCGTNPSCLIPETFALPSVDDVRECFPLRMHAGKLAGFALDVKSAHKTVRVRPADQGLLGVTLPSADGSGSRYLFYQVCPFGANFSAIWFQRLGSFFIRTLHLWIWLRHALLAYVDDFLLVQDQDVIALSCLVLACCAMFGIPISHAKLQLGRSIVWIGWHFGFGSGTFCVPLDKALKLKRLLQEALAGRHVHRRTMDKILGLLQWLCKLFRSFKPWLQPLYADANRPLATNHSIAPGDWPGLALFLSDSLVFVANPPGTAIAPGSRLLELAIWLCPAKEI</sequence>
<accession>A0A812SYA0</accession>
<dbReference type="AlphaFoldDB" id="A0A812SYA0"/>
<organism evidence="2 3">
    <name type="scientific">Symbiodinium pilosum</name>
    <name type="common">Dinoflagellate</name>
    <dbReference type="NCBI Taxonomy" id="2952"/>
    <lineage>
        <taxon>Eukaryota</taxon>
        <taxon>Sar</taxon>
        <taxon>Alveolata</taxon>
        <taxon>Dinophyceae</taxon>
        <taxon>Suessiales</taxon>
        <taxon>Symbiodiniaceae</taxon>
        <taxon>Symbiodinium</taxon>
    </lineage>
</organism>
<dbReference type="Pfam" id="PF00078">
    <property type="entry name" value="RVT_1"/>
    <property type="match status" value="1"/>
</dbReference>
<dbReference type="Proteomes" id="UP000649617">
    <property type="component" value="Unassembled WGS sequence"/>
</dbReference>
<dbReference type="OrthoDB" id="414092at2759"/>
<reference evidence="2" key="1">
    <citation type="submission" date="2021-02" db="EMBL/GenBank/DDBJ databases">
        <authorList>
            <person name="Dougan E. K."/>
            <person name="Rhodes N."/>
            <person name="Thang M."/>
            <person name="Chan C."/>
        </authorList>
    </citation>
    <scope>NUCLEOTIDE SEQUENCE</scope>
</reference>
<feature type="domain" description="Reverse transcriptase" evidence="1">
    <location>
        <begin position="281"/>
        <end position="412"/>
    </location>
</feature>
<comment type="caution">
    <text evidence="2">The sequence shown here is derived from an EMBL/GenBank/DDBJ whole genome shotgun (WGS) entry which is preliminary data.</text>
</comment>